<sequence>MPEGGCLCGKITYSVEGEPLVKALCHCLDCRKITGSTYSTNLIVAGPNFKLLSGVPKTIAKMADSGREIVSHFCGDCGSTLWRDGASFGDAKIVKAGTLDDIDALESAQPAAELFSNHRVSWVKEVAGAEQKQGM</sequence>
<dbReference type="EMBL" id="JAPESX010001932">
    <property type="protein sequence ID" value="KAJ8110401.1"/>
    <property type="molecule type" value="Genomic_DNA"/>
</dbReference>
<protein>
    <submittedName>
        <fullName evidence="1">Uncharacterized protein</fullName>
    </submittedName>
</protein>
<dbReference type="Proteomes" id="UP001153334">
    <property type="component" value="Unassembled WGS sequence"/>
</dbReference>
<gene>
    <name evidence="1" type="ORF">ONZ43_g5879</name>
</gene>
<evidence type="ECO:0000313" key="1">
    <source>
        <dbReference type="EMBL" id="KAJ8110401.1"/>
    </source>
</evidence>
<keyword evidence="2" id="KW-1185">Reference proteome</keyword>
<comment type="caution">
    <text evidence="1">The sequence shown here is derived from an EMBL/GenBank/DDBJ whole genome shotgun (WGS) entry which is preliminary data.</text>
</comment>
<reference evidence="1" key="1">
    <citation type="submission" date="2022-11" db="EMBL/GenBank/DDBJ databases">
        <title>Genome Sequence of Nemania bipapillata.</title>
        <authorList>
            <person name="Buettner E."/>
        </authorList>
    </citation>
    <scope>NUCLEOTIDE SEQUENCE</scope>
    <source>
        <strain evidence="1">CP14</strain>
    </source>
</reference>
<evidence type="ECO:0000313" key="2">
    <source>
        <dbReference type="Proteomes" id="UP001153334"/>
    </source>
</evidence>
<accession>A0ACC2I663</accession>
<name>A0ACC2I663_9PEZI</name>
<proteinExistence type="predicted"/>
<organism evidence="1 2">
    <name type="scientific">Nemania bipapillata</name>
    <dbReference type="NCBI Taxonomy" id="110536"/>
    <lineage>
        <taxon>Eukaryota</taxon>
        <taxon>Fungi</taxon>
        <taxon>Dikarya</taxon>
        <taxon>Ascomycota</taxon>
        <taxon>Pezizomycotina</taxon>
        <taxon>Sordariomycetes</taxon>
        <taxon>Xylariomycetidae</taxon>
        <taxon>Xylariales</taxon>
        <taxon>Xylariaceae</taxon>
        <taxon>Nemania</taxon>
    </lineage>
</organism>